<evidence type="ECO:0000313" key="4">
    <source>
        <dbReference type="Proteomes" id="UP000275267"/>
    </source>
</evidence>
<feature type="compositionally biased region" description="Basic and acidic residues" evidence="1">
    <location>
        <begin position="401"/>
        <end position="410"/>
    </location>
</feature>
<protein>
    <recommendedName>
        <fullName evidence="2">DUF7597 domain-containing protein</fullName>
    </recommendedName>
</protein>
<comment type="caution">
    <text evidence="3">The sequence shown here is derived from an EMBL/GenBank/DDBJ whole genome shotgun (WGS) entry which is preliminary data.</text>
</comment>
<gene>
    <name evidence="3" type="ORF">C2845_PM13G06880</name>
</gene>
<feature type="region of interest" description="Disordered" evidence="1">
    <location>
        <begin position="392"/>
        <end position="412"/>
    </location>
</feature>
<dbReference type="AlphaFoldDB" id="A0A3L6RHI0"/>
<feature type="region of interest" description="Disordered" evidence="1">
    <location>
        <begin position="436"/>
        <end position="464"/>
    </location>
</feature>
<feature type="domain" description="DUF7597" evidence="2">
    <location>
        <begin position="2"/>
        <end position="54"/>
    </location>
</feature>
<dbReference type="EMBL" id="PQIB02000008">
    <property type="protein sequence ID" value="RLN03558.1"/>
    <property type="molecule type" value="Genomic_DNA"/>
</dbReference>
<evidence type="ECO:0000256" key="1">
    <source>
        <dbReference type="SAM" id="MobiDB-lite"/>
    </source>
</evidence>
<dbReference type="OrthoDB" id="694614at2759"/>
<accession>A0A3L6RHI0</accession>
<proteinExistence type="predicted"/>
<evidence type="ECO:0000259" key="2">
    <source>
        <dbReference type="Pfam" id="PF24530"/>
    </source>
</evidence>
<dbReference type="Pfam" id="PF24530">
    <property type="entry name" value="DUF7597"/>
    <property type="match status" value="1"/>
</dbReference>
<feature type="compositionally biased region" description="Basic and acidic residues" evidence="1">
    <location>
        <begin position="443"/>
        <end position="461"/>
    </location>
</feature>
<keyword evidence="4" id="KW-1185">Reference proteome</keyword>
<dbReference type="PANTHER" id="PTHR33075">
    <property type="entry name" value="OS02G0499800 PROTEIN"/>
    <property type="match status" value="1"/>
</dbReference>
<name>A0A3L6RHI0_PANMI</name>
<dbReference type="PANTHER" id="PTHR33075:SF7">
    <property type="entry name" value="OS02G0303350 PROTEIN"/>
    <property type="match status" value="1"/>
</dbReference>
<evidence type="ECO:0000313" key="3">
    <source>
        <dbReference type="EMBL" id="RLN03558.1"/>
    </source>
</evidence>
<dbReference type="InterPro" id="IPR056018">
    <property type="entry name" value="DUF7597"/>
</dbReference>
<dbReference type="Proteomes" id="UP000275267">
    <property type="component" value="Unassembled WGS sequence"/>
</dbReference>
<reference evidence="4" key="1">
    <citation type="journal article" date="2019" name="Nat. Commun.">
        <title>The genome of broomcorn millet.</title>
        <authorList>
            <person name="Zou C."/>
            <person name="Miki D."/>
            <person name="Li D."/>
            <person name="Tang Q."/>
            <person name="Xiao L."/>
            <person name="Rajput S."/>
            <person name="Deng P."/>
            <person name="Jia W."/>
            <person name="Huang R."/>
            <person name="Zhang M."/>
            <person name="Sun Y."/>
            <person name="Hu J."/>
            <person name="Fu X."/>
            <person name="Schnable P.S."/>
            <person name="Li F."/>
            <person name="Zhang H."/>
            <person name="Feng B."/>
            <person name="Zhu X."/>
            <person name="Liu R."/>
            <person name="Schnable J.C."/>
            <person name="Zhu J.-K."/>
            <person name="Zhang H."/>
        </authorList>
    </citation>
    <scope>NUCLEOTIDE SEQUENCE [LARGE SCALE GENOMIC DNA]</scope>
</reference>
<sequence>MRVFSAFPSPLGLGLFQLENPVQRAALIDASPIPFGHGLLRVRKHDEALNLRSCVYTRDCWIMFLAFPLDYQTVDFIRAAVAPFGRLIQWFEGPNKSRVLTRCLVLTPARVPRSVIVSQGTMLGGNGRSWSVQVFILGGNFPDGFPGDEDPVPANGNPHPVHGEVQHGNPNAPLHWHHDFAGVGQAAHEEVGMNDEHVQQAMEDLQLPMDNAMEEVQGLPEWPPEVQMAENAPQEQQVPQHPDVPQDTISFDKSGSTAQYLRAHGPDITLNIDDIFRGTIQSSSSSSNDASSVHQEIQSQLPISFQIMEIRAFENLTKEIIRAPLIPVIPIERVDFGMMETIVADKSILSPKKCQAQHMDSDKNAMAIIIYKPSLHAIMIKVWAEAQGPIGHDQAEEDTDQHDSPARQDDLTSDCMTVSFPSAISVKNPFVPLEESSVKRSSRLNENKDGFQHYQLEDNPRKKQRVWAEVPIRKKDGPKLLDNPPKPTDGVVPAQIPVEILQEWGIDCSVAPGELTVEALSKGRSTQHN</sequence>
<organism evidence="3 4">
    <name type="scientific">Panicum miliaceum</name>
    <name type="common">Proso millet</name>
    <name type="synonym">Broomcorn millet</name>
    <dbReference type="NCBI Taxonomy" id="4540"/>
    <lineage>
        <taxon>Eukaryota</taxon>
        <taxon>Viridiplantae</taxon>
        <taxon>Streptophyta</taxon>
        <taxon>Embryophyta</taxon>
        <taxon>Tracheophyta</taxon>
        <taxon>Spermatophyta</taxon>
        <taxon>Magnoliopsida</taxon>
        <taxon>Liliopsida</taxon>
        <taxon>Poales</taxon>
        <taxon>Poaceae</taxon>
        <taxon>PACMAD clade</taxon>
        <taxon>Panicoideae</taxon>
        <taxon>Panicodae</taxon>
        <taxon>Paniceae</taxon>
        <taxon>Panicinae</taxon>
        <taxon>Panicum</taxon>
        <taxon>Panicum sect. Panicum</taxon>
    </lineage>
</organism>